<dbReference type="Proteomes" id="UP000248745">
    <property type="component" value="Unassembled WGS sequence"/>
</dbReference>
<dbReference type="Gene3D" id="3.40.50.200">
    <property type="entry name" value="Peptidase S8/S53 domain"/>
    <property type="match status" value="1"/>
</dbReference>
<reference evidence="7 8" key="1">
    <citation type="submission" date="2018-06" db="EMBL/GenBank/DDBJ databases">
        <title>Mucibacter soli gen. nov., sp. nov., a new member of the family Chitinophagaceae producing mucin.</title>
        <authorList>
            <person name="Kim M.-K."/>
            <person name="Park S."/>
            <person name="Kim T.-S."/>
            <person name="Joung Y."/>
            <person name="Han J.-H."/>
            <person name="Kim S.B."/>
        </authorList>
    </citation>
    <scope>NUCLEOTIDE SEQUENCE [LARGE SCALE GENOMIC DNA]</scope>
    <source>
        <strain evidence="7 8">R1-15</strain>
    </source>
</reference>
<comment type="caution">
    <text evidence="7">The sequence shown here is derived from an EMBL/GenBank/DDBJ whole genome shotgun (WGS) entry which is preliminary data.</text>
</comment>
<dbReference type="InterPro" id="IPR051048">
    <property type="entry name" value="Peptidase_S8/S53_subtilisin"/>
</dbReference>
<dbReference type="PRINTS" id="PR00723">
    <property type="entry name" value="SUBTILISIN"/>
</dbReference>
<dbReference type="EMBL" id="QKTW01000027">
    <property type="protein sequence ID" value="PZF71021.1"/>
    <property type="molecule type" value="Genomic_DNA"/>
</dbReference>
<comment type="similarity">
    <text evidence="1 5">Belongs to the peptidase S8 family.</text>
</comment>
<accession>A0A2W2A729</accession>
<feature type="active site" description="Charge relay system" evidence="5">
    <location>
        <position position="441"/>
    </location>
</feature>
<dbReference type="Pfam" id="PF00082">
    <property type="entry name" value="Peptidase_S8"/>
    <property type="match status" value="1"/>
</dbReference>
<dbReference type="Gene3D" id="2.60.40.10">
    <property type="entry name" value="Immunoglobulins"/>
    <property type="match status" value="1"/>
</dbReference>
<dbReference type="GO" id="GO:0004553">
    <property type="term" value="F:hydrolase activity, hydrolyzing O-glycosyl compounds"/>
    <property type="evidence" value="ECO:0007669"/>
    <property type="project" value="UniProtKB-ARBA"/>
</dbReference>
<dbReference type="InterPro" id="IPR036116">
    <property type="entry name" value="FN3_sf"/>
</dbReference>
<keyword evidence="8" id="KW-1185">Reference proteome</keyword>
<keyword evidence="4 5" id="KW-0720">Serine protease</keyword>
<gene>
    <name evidence="7" type="ORF">DN068_20170</name>
</gene>
<name>A0A2W2A729_9BACT</name>
<dbReference type="InterPro" id="IPR015500">
    <property type="entry name" value="Peptidase_S8_subtilisin-rel"/>
</dbReference>
<feature type="active site" description="Charge relay system" evidence="5">
    <location>
        <position position="269"/>
    </location>
</feature>
<dbReference type="PROSITE" id="PS50853">
    <property type="entry name" value="FN3"/>
    <property type="match status" value="1"/>
</dbReference>
<dbReference type="RefSeq" id="WP_111000755.1">
    <property type="nucleotide sequence ID" value="NZ_QKTW01000027.1"/>
</dbReference>
<dbReference type="SUPFAM" id="SSF49899">
    <property type="entry name" value="Concanavalin A-like lectins/glucanases"/>
    <property type="match status" value="1"/>
</dbReference>
<protein>
    <recommendedName>
        <fullName evidence="6">Fibronectin type-III domain-containing protein</fullName>
    </recommendedName>
</protein>
<evidence type="ECO:0000256" key="2">
    <source>
        <dbReference type="ARBA" id="ARBA00022670"/>
    </source>
</evidence>
<dbReference type="OrthoDB" id="9792152at2"/>
<evidence type="ECO:0000259" key="6">
    <source>
        <dbReference type="PROSITE" id="PS50853"/>
    </source>
</evidence>
<proteinExistence type="inferred from homology"/>
<dbReference type="InterPro" id="IPR013320">
    <property type="entry name" value="ConA-like_dom_sf"/>
</dbReference>
<dbReference type="InterPro" id="IPR007280">
    <property type="entry name" value="Peptidase_C_arc/bac"/>
</dbReference>
<dbReference type="GO" id="GO:0005975">
    <property type="term" value="P:carbohydrate metabolic process"/>
    <property type="evidence" value="ECO:0007669"/>
    <property type="project" value="UniProtKB-ARBA"/>
</dbReference>
<dbReference type="InterPro" id="IPR026444">
    <property type="entry name" value="Secre_tail"/>
</dbReference>
<organism evidence="7 8">
    <name type="scientific">Taibaiella soli</name>
    <dbReference type="NCBI Taxonomy" id="1649169"/>
    <lineage>
        <taxon>Bacteria</taxon>
        <taxon>Pseudomonadati</taxon>
        <taxon>Bacteroidota</taxon>
        <taxon>Chitinophagia</taxon>
        <taxon>Chitinophagales</taxon>
        <taxon>Chitinophagaceae</taxon>
        <taxon>Taibaiella</taxon>
    </lineage>
</organism>
<keyword evidence="3 5" id="KW-0378">Hydrolase</keyword>
<feature type="domain" description="Fibronectin type-III" evidence="6">
    <location>
        <begin position="722"/>
        <end position="813"/>
    </location>
</feature>
<evidence type="ECO:0000313" key="7">
    <source>
        <dbReference type="EMBL" id="PZF71021.1"/>
    </source>
</evidence>
<dbReference type="Gene3D" id="2.60.120.260">
    <property type="entry name" value="Galactose-binding domain-like"/>
    <property type="match status" value="1"/>
</dbReference>
<dbReference type="GO" id="GO:0004252">
    <property type="term" value="F:serine-type endopeptidase activity"/>
    <property type="evidence" value="ECO:0007669"/>
    <property type="project" value="UniProtKB-UniRule"/>
</dbReference>
<dbReference type="SUPFAM" id="SSF52743">
    <property type="entry name" value="Subtilisin-like"/>
    <property type="match status" value="1"/>
</dbReference>
<dbReference type="PANTHER" id="PTHR43399:SF4">
    <property type="entry name" value="CELL WALL-ASSOCIATED PROTEASE"/>
    <property type="match status" value="1"/>
</dbReference>
<evidence type="ECO:0000256" key="3">
    <source>
        <dbReference type="ARBA" id="ARBA00022801"/>
    </source>
</evidence>
<keyword evidence="2 5" id="KW-0645">Protease</keyword>
<dbReference type="GO" id="GO:0006508">
    <property type="term" value="P:proteolysis"/>
    <property type="evidence" value="ECO:0007669"/>
    <property type="project" value="UniProtKB-KW"/>
</dbReference>
<dbReference type="SUPFAM" id="SSF49265">
    <property type="entry name" value="Fibronectin type III"/>
    <property type="match status" value="1"/>
</dbReference>
<evidence type="ECO:0000256" key="4">
    <source>
        <dbReference type="ARBA" id="ARBA00022825"/>
    </source>
</evidence>
<dbReference type="InterPro" id="IPR023828">
    <property type="entry name" value="Peptidase_S8_Ser-AS"/>
</dbReference>
<dbReference type="NCBIfam" id="TIGR04183">
    <property type="entry name" value="Por_Secre_tail"/>
    <property type="match status" value="1"/>
</dbReference>
<evidence type="ECO:0000256" key="1">
    <source>
        <dbReference type="ARBA" id="ARBA00011073"/>
    </source>
</evidence>
<dbReference type="InterPro" id="IPR036852">
    <property type="entry name" value="Peptidase_S8/S53_dom_sf"/>
</dbReference>
<feature type="active site" description="Charge relay system" evidence="5">
    <location>
        <position position="244"/>
    </location>
</feature>
<dbReference type="InterPro" id="IPR013783">
    <property type="entry name" value="Ig-like_fold"/>
</dbReference>
<sequence>MDMFLHNKRAYIILFFFLFPVFRLLLTDVNAQETNYNIVLKKKTISNPVPNASVWIDSFKQTKPQEASQVLVQFNHLPTAEERNLCLRNGIQLMQYISGNAFIALIQPNVNNAAAQSLRAIIPMDGNWKIDPSVKITPGKKINVTATFLKSISKEDAEKWIVHCNGSVVDYSLWKMNSCKVSVPANKLAELAGWYGVEYISHEVNIVPLNFESRNATKANALTRAVQYGGRGLTGEGVTVGVGDNVSGVYHIDLKDRITNFNPSAYTDHGQHTNGTVGGAGTVDPKGEGFAPHVRLLDHLYDVVLTETPGMHQQYNMTLTNNSYAAIIGNCAYAGTYDALAQFTDQLALDNPEVLHVFAGGNDGYMTCAPYAPGFATVTGGYQPAKNVLDVAGIWKYLNTYTSFSRGPIKDGRLKPEISAVGVSVYSTKGGDAYLSAGGTSMACPNVTGSAALLTERYKQLHTGNPKASLLKCLLMNGATDIDNPGPDYMAGFGIMNVAHSLSMLENNRYAISTVNQGSQNTSTITVPANTAQLKVMLYWPDSAASPIAATQLINDLDLQVTDPSSVTHLPLILDPTPANVNNLAVEGADHLNNVEQVTINNPAAGTYTVNVKGFSVPGGTQEYVLAYDFIQTGLKMMYPVAGDNYYTGDSLRIYWEASNGADPFQLEFSSDNGGTWTTLSSTIDPNARYFSWFTPNISSEQCKFRLTRPGQQDVAGNFVIAPQPVVTLNSVQCPGYISIGWNSVPNATSYEILRKNGFYLQAVDTVTATNYVFSGLSLDSFYYVAVRPLINGGAGWRSKAIRVQPNTGTCAGNISDGDLSVYKITSPGSGRKFTSSQLGANEPITVQLRNLDDVTAANYKLSWKINNNAWQSINMTNPLPANNYTTLSFTNADFSAPGNYTITVAVTNLAMTDPVHGNDTAAFTIRQLNNDTMHLTGNGYLQDFETAGTETVTNDSLGVLDDEHWDFNHLNDTSRLRFAVAPDVSITGNKSASMDLSQVLFTPANNYLTGTFNMGAYDTSKDEVRLEFDYRLSGRPKYQDGNQVWIRSNDQGAWYNVYNYDTIQANSQVVNSGSLSLTSVLAAAHENFTSSMQIRFGQNDTAVISTYNYGNGVTLDNIKLYTVKNDVALLSIIQPKANGCSLTAQEPLSVQVYNNYFQAQSNVHIYYQLDGATPVQETIASIAAKDTIIYNFTHTLDLSAFGSHTLNVWLVANGDTYPANDSIMGTQIRNQPLLSSFPYLENFENGTGYWYAAGTNNSWAFGTPASVKIKKAASGTNAWKTNLTGSYNALERSYLYSPCFDLTNLTNPMLSFSMAYDLENCGSAICDVAYVEYAINDTNWTRLGAYGQGTNWYDSNQVWNEQDMTRWHVASIPLPTSLQTVRFRFVLNSDQGSQREGLAIDDIHIFDLAYPVYQGDNSGTVTQTASAGQWTNFIKNGQLLAQINAVQSLGQTDVSAYMHDQFYDTSSAQYYLPENFVVNVATQPTDSVTARFYVSDSDVVRMVGGTGCSECNIPQDAYSLGVTRYHSDSKNLENGSLTDNVNGTYSFTPYAQIKWVPYDKGYYAELKVPSFSEFWFNDGMPGLQSPLGISNIVFDARKASTTTALATWSASIDASVDHYVLQRSTDGSSYTDIYTVGSQHSTSQTYNYVDTPNVALGGTVYYRVHYYMQSGDDYYTYFRKIVWTEANQLISLFPNPIVDGTITVVWSANPCTAMDVNVFDLLGRKAREFHVPATDWNNVSKLNMTGFGTGIYIFHIAIGDNKYNQRVLVH</sequence>
<dbReference type="PROSITE" id="PS51892">
    <property type="entry name" value="SUBTILASE"/>
    <property type="match status" value="1"/>
</dbReference>
<dbReference type="InterPro" id="IPR003961">
    <property type="entry name" value="FN3_dom"/>
</dbReference>
<dbReference type="PROSITE" id="PS00138">
    <property type="entry name" value="SUBTILASE_SER"/>
    <property type="match status" value="1"/>
</dbReference>
<dbReference type="InterPro" id="IPR000209">
    <property type="entry name" value="Peptidase_S8/S53_dom"/>
</dbReference>
<dbReference type="PANTHER" id="PTHR43399">
    <property type="entry name" value="SUBTILISIN-RELATED"/>
    <property type="match status" value="1"/>
</dbReference>
<evidence type="ECO:0000313" key="8">
    <source>
        <dbReference type="Proteomes" id="UP000248745"/>
    </source>
</evidence>
<dbReference type="Pfam" id="PF04151">
    <property type="entry name" value="PPC"/>
    <property type="match status" value="1"/>
</dbReference>
<evidence type="ECO:0000256" key="5">
    <source>
        <dbReference type="PROSITE-ProRule" id="PRU01240"/>
    </source>
</evidence>
<dbReference type="Gene3D" id="2.60.120.380">
    <property type="match status" value="1"/>
</dbReference>